<evidence type="ECO:0000313" key="4">
    <source>
        <dbReference type="Proteomes" id="UP001172681"/>
    </source>
</evidence>
<protein>
    <recommendedName>
        <fullName evidence="2">Xylanolytic transcriptional activator regulatory domain-containing protein</fullName>
    </recommendedName>
</protein>
<dbReference type="GO" id="GO:0006351">
    <property type="term" value="P:DNA-templated transcription"/>
    <property type="evidence" value="ECO:0007669"/>
    <property type="project" value="InterPro"/>
</dbReference>
<dbReference type="GO" id="GO:0008270">
    <property type="term" value="F:zinc ion binding"/>
    <property type="evidence" value="ECO:0007669"/>
    <property type="project" value="InterPro"/>
</dbReference>
<dbReference type="Pfam" id="PF04082">
    <property type="entry name" value="Fungal_trans"/>
    <property type="match status" value="1"/>
</dbReference>
<accession>A0AA38YF23</accession>
<dbReference type="EMBL" id="JAPDRN010000002">
    <property type="protein sequence ID" value="KAJ9646672.1"/>
    <property type="molecule type" value="Genomic_DNA"/>
</dbReference>
<keyword evidence="4" id="KW-1185">Reference proteome</keyword>
<name>A0AA38YF23_9EURO</name>
<evidence type="ECO:0000313" key="3">
    <source>
        <dbReference type="EMBL" id="KAJ9646672.1"/>
    </source>
</evidence>
<keyword evidence="1" id="KW-0539">Nucleus</keyword>
<dbReference type="PANTHER" id="PTHR47425:SF2">
    <property type="entry name" value="FARB-RELATED"/>
    <property type="match status" value="1"/>
</dbReference>
<reference evidence="3" key="1">
    <citation type="submission" date="2022-10" db="EMBL/GenBank/DDBJ databases">
        <title>Culturing micro-colonial fungi from biological soil crusts in the Mojave desert and describing Neophaeococcomyces mojavensis, and introducing the new genera and species Taxawa tesnikishii.</title>
        <authorList>
            <person name="Kurbessoian T."/>
            <person name="Stajich J.E."/>
        </authorList>
    </citation>
    <scope>NUCLEOTIDE SEQUENCE</scope>
    <source>
        <strain evidence="3">TK_35</strain>
    </source>
</reference>
<organism evidence="3 4">
    <name type="scientific">Knufia peltigerae</name>
    <dbReference type="NCBI Taxonomy" id="1002370"/>
    <lineage>
        <taxon>Eukaryota</taxon>
        <taxon>Fungi</taxon>
        <taxon>Dikarya</taxon>
        <taxon>Ascomycota</taxon>
        <taxon>Pezizomycotina</taxon>
        <taxon>Eurotiomycetes</taxon>
        <taxon>Chaetothyriomycetidae</taxon>
        <taxon>Chaetothyriales</taxon>
        <taxon>Trichomeriaceae</taxon>
        <taxon>Knufia</taxon>
    </lineage>
</organism>
<comment type="caution">
    <text evidence="3">The sequence shown here is derived from an EMBL/GenBank/DDBJ whole genome shotgun (WGS) entry which is preliminary data.</text>
</comment>
<sequence length="466" mass="51840">MSTRDAPAPLTSVTESSDQQSVCSLSLPDLNLMDFFNGCSPTSIQPYVDALNEPINYNMDQDFAQNLTPCLTTWASDDAIMDPFPKEGQADSLSLSSGTAAHSTKAVQHEVPQHEAPQLNFGMEGSCVCAPSCHAGLAWVSLWCTRQLDDNTRSKLENVEALKVPPLEVMHALIEQYFLFANGQVPCVNEYDTYRLLRGNFPQSNQHLAPMSLALLNAILFAASGFSTVAQAEASGFLDICNMRTGFYRRAKALYDAGCETRSMDRLRICLLLSTYRSCTTINNEASSWLVEAQKILLKVDIRPLMTQSRLNADEKQWKLLYGCYILRTCTLITGSRCGGSSLDLPTMGPRLRLEDLLDLECTWLLDSATKRKVADLFLAIQSLSLIAMPFSQLLKRHSADVLLSTFEMHESEKSLITELQDLESLLAEWLSEHKSVLLEHPWPAAPTRKDICLFAVQSSVKLSYE</sequence>
<proteinExistence type="predicted"/>
<dbReference type="PANTHER" id="PTHR47425">
    <property type="entry name" value="FARB-RELATED"/>
    <property type="match status" value="1"/>
</dbReference>
<dbReference type="GO" id="GO:0003677">
    <property type="term" value="F:DNA binding"/>
    <property type="evidence" value="ECO:0007669"/>
    <property type="project" value="InterPro"/>
</dbReference>
<evidence type="ECO:0000256" key="1">
    <source>
        <dbReference type="ARBA" id="ARBA00023242"/>
    </source>
</evidence>
<dbReference type="CDD" id="cd12148">
    <property type="entry name" value="fungal_TF_MHR"/>
    <property type="match status" value="1"/>
</dbReference>
<dbReference type="AlphaFoldDB" id="A0AA38YF23"/>
<dbReference type="Proteomes" id="UP001172681">
    <property type="component" value="Unassembled WGS sequence"/>
</dbReference>
<gene>
    <name evidence="3" type="ORF">H2204_000364</name>
</gene>
<evidence type="ECO:0000259" key="2">
    <source>
        <dbReference type="Pfam" id="PF04082"/>
    </source>
</evidence>
<dbReference type="InterPro" id="IPR052761">
    <property type="entry name" value="Fungal_Detox/Toxin_TFs"/>
</dbReference>
<feature type="domain" description="Xylanolytic transcriptional activator regulatory" evidence="2">
    <location>
        <begin position="174"/>
        <end position="319"/>
    </location>
</feature>
<dbReference type="InterPro" id="IPR007219">
    <property type="entry name" value="XnlR_reg_dom"/>
</dbReference>